<feature type="compositionally biased region" description="Basic and acidic residues" evidence="1">
    <location>
        <begin position="195"/>
        <end position="226"/>
    </location>
</feature>
<dbReference type="PROSITE" id="PS51416">
    <property type="entry name" value="MIB_HERC2"/>
    <property type="match status" value="2"/>
</dbReference>
<dbReference type="Gene3D" id="2.30.30.40">
    <property type="entry name" value="SH3 Domains"/>
    <property type="match status" value="2"/>
</dbReference>
<evidence type="ECO:0000256" key="1">
    <source>
        <dbReference type="SAM" id="MobiDB-lite"/>
    </source>
</evidence>
<dbReference type="InterPro" id="IPR010606">
    <property type="entry name" value="Mib_Herc2"/>
</dbReference>
<dbReference type="AlphaFoldDB" id="A0A8S3U2P9"/>
<feature type="domain" description="MIB/HERC2" evidence="4">
    <location>
        <begin position="833"/>
        <end position="906"/>
    </location>
</feature>
<dbReference type="CDD" id="cd00198">
    <property type="entry name" value="vWFA"/>
    <property type="match status" value="1"/>
</dbReference>
<dbReference type="Gene3D" id="3.30.720.50">
    <property type="match status" value="1"/>
</dbReference>
<dbReference type="Gene3D" id="3.40.50.410">
    <property type="entry name" value="von Willebrand factor, type A domain"/>
    <property type="match status" value="1"/>
</dbReference>
<evidence type="ECO:0000259" key="3">
    <source>
        <dbReference type="PROSITE" id="PS50918"/>
    </source>
</evidence>
<dbReference type="Pfam" id="PF06701">
    <property type="entry name" value="MIB_HERC2"/>
    <property type="match status" value="1"/>
</dbReference>
<comment type="caution">
    <text evidence="5">The sequence shown here is derived from an EMBL/GenBank/DDBJ whole genome shotgun (WGS) entry which is preliminary data.</text>
</comment>
<dbReference type="GO" id="GO:0016567">
    <property type="term" value="P:protein ubiquitination"/>
    <property type="evidence" value="ECO:0007669"/>
    <property type="project" value="InterPro"/>
</dbReference>
<evidence type="ECO:0000313" key="6">
    <source>
        <dbReference type="Proteomes" id="UP000683360"/>
    </source>
</evidence>
<feature type="domain" description="VWFA" evidence="2">
    <location>
        <begin position="472"/>
        <end position="714"/>
    </location>
</feature>
<dbReference type="OrthoDB" id="6099403at2759"/>
<keyword evidence="6" id="KW-1185">Reference proteome</keyword>
<dbReference type="Pfam" id="PF02825">
    <property type="entry name" value="WWE"/>
    <property type="match status" value="1"/>
</dbReference>
<dbReference type="SUPFAM" id="SSF159034">
    <property type="entry name" value="Mib/herc2 domain-like"/>
    <property type="match status" value="2"/>
</dbReference>
<dbReference type="Proteomes" id="UP000683360">
    <property type="component" value="Unassembled WGS sequence"/>
</dbReference>
<protein>
    <recommendedName>
        <fullName evidence="7">E3 ubiquitin-protein ligase MIB2</fullName>
    </recommendedName>
</protein>
<dbReference type="InterPro" id="IPR037252">
    <property type="entry name" value="Mib_Herc2_sf"/>
</dbReference>
<dbReference type="EMBL" id="CAJPWZ010002346">
    <property type="protein sequence ID" value="CAG2236275.1"/>
    <property type="molecule type" value="Genomic_DNA"/>
</dbReference>
<dbReference type="PROSITE" id="PS50234">
    <property type="entry name" value="VWFA"/>
    <property type="match status" value="1"/>
</dbReference>
<feature type="region of interest" description="Disordered" evidence="1">
    <location>
        <begin position="195"/>
        <end position="237"/>
    </location>
</feature>
<accession>A0A8S3U2P9</accession>
<sequence length="1027" mass="117316">METGNVSVMNLINYNKIAMFQCHPAADIQNELNYGCSPGNKKATDNCRETSKFTCVDLEEHVQNLETQCNNNSAKITDINLLVHSLKEAFHKITFKVENIQGNRTTDKSNNHNTNQPTTTCLKNISVPAKKDLEIKSTEDTEKSKNGHLYKSIQNMNSEYTMEPDRCKTLFPYKTDLSIDVYNVSICNDFTTRTHKDDSNHITEAEEHRGRTGDNDTYTFKDEENVSNKTKSNHTTDRVQLSQNNMNNTKPNKICTKNRFGYKRSSWNIQNDNRIGFQSTLESFEDNAFQSPTCHVPVECSPEPNIKQNKLSCIETKRRSMSQKSDSTEQEDEFELINIPQMSYRCTKNDFGYKTTRSDIHYDNRVSFHGSLACFEGCIVSSSSIEVPVEYSPVPNIEQSSIHRTKPKVSSSERFIQPWSETDLHTDAAINDNDGTKQPRTIRDWLEHLQQVLEYSRCRKISRMRNHRRGRHITLVLDISERMNGQFEAMKSAAVQYVEGSKQAAEIGGGDNIGLVVFGGQNQLIQETTPDYNLILEQIAQLQPQGNAPILGGLIMGLAGVLSGPMGQIGDSQLQGHMIIFTDGTSGRVFPDFDRDVGISCSFVFGNFREKRTEFGYDNYTTINPLVPYSGYYKAEIQSLQNKNGRPETDSVLEMISSTQTKIYYVPIGDDKNNPILEEAVRQTHGKVIQTNEMYRLIRMTQVMAVASHIASEIRNVPSKQTREVIQWKISETLSHDDKHDDCLDLVMDFINPLSHENARGMFLELNLRTLKLGDRVRRGPDWSFGDQDRNLPGTVVGLNEGGTIWVEWDHGDKNVYAYDEQRHHYKIMKVNEPRILVDEIIAVGCRVVRGQDWEFGDADGGPGSIGTVLDVRGNGNVVVRWDCKRTCLYRMGNNGRFEIRLQDDKSQIGRPTTARIPGRQHARRRSMSDEEDEYVSDVTTTSTKHASDYIIPIYSDSTVSAIWEYQEGSDWKKYPDEINVKIERAYQRKQRKTIIEMDRTTYEVHFSEMEQENPQNKTKVTVRRRD</sequence>
<feature type="domain" description="WWE" evidence="3">
    <location>
        <begin position="950"/>
        <end position="1025"/>
    </location>
</feature>
<gene>
    <name evidence="5" type="ORF">MEDL_48790</name>
</gene>
<evidence type="ECO:0000313" key="5">
    <source>
        <dbReference type="EMBL" id="CAG2236275.1"/>
    </source>
</evidence>
<dbReference type="SUPFAM" id="SSF117839">
    <property type="entry name" value="WWE domain"/>
    <property type="match status" value="1"/>
</dbReference>
<feature type="region of interest" description="Disordered" evidence="1">
    <location>
        <begin position="910"/>
        <end position="935"/>
    </location>
</feature>
<evidence type="ECO:0008006" key="7">
    <source>
        <dbReference type="Google" id="ProtNLM"/>
    </source>
</evidence>
<proteinExistence type="predicted"/>
<feature type="domain" description="MIB/HERC2" evidence="4">
    <location>
        <begin position="763"/>
        <end position="834"/>
    </location>
</feature>
<organism evidence="5 6">
    <name type="scientific">Mytilus edulis</name>
    <name type="common">Blue mussel</name>
    <dbReference type="NCBI Taxonomy" id="6550"/>
    <lineage>
        <taxon>Eukaryota</taxon>
        <taxon>Metazoa</taxon>
        <taxon>Spiralia</taxon>
        <taxon>Lophotrochozoa</taxon>
        <taxon>Mollusca</taxon>
        <taxon>Bivalvia</taxon>
        <taxon>Autobranchia</taxon>
        <taxon>Pteriomorphia</taxon>
        <taxon>Mytilida</taxon>
        <taxon>Mytiloidea</taxon>
        <taxon>Mytilidae</taxon>
        <taxon>Mytilinae</taxon>
        <taxon>Mytilus</taxon>
    </lineage>
</organism>
<evidence type="ECO:0000259" key="4">
    <source>
        <dbReference type="PROSITE" id="PS51416"/>
    </source>
</evidence>
<dbReference type="InterPro" id="IPR002035">
    <property type="entry name" value="VWF_A"/>
</dbReference>
<name>A0A8S3U2P9_MYTED</name>
<evidence type="ECO:0000259" key="2">
    <source>
        <dbReference type="PROSITE" id="PS50234"/>
    </source>
</evidence>
<dbReference type="InterPro" id="IPR004170">
    <property type="entry name" value="WWE_dom"/>
</dbReference>
<dbReference type="SUPFAM" id="SSF53300">
    <property type="entry name" value="vWA-like"/>
    <property type="match status" value="1"/>
</dbReference>
<reference evidence="5" key="1">
    <citation type="submission" date="2021-03" db="EMBL/GenBank/DDBJ databases">
        <authorList>
            <person name="Bekaert M."/>
        </authorList>
    </citation>
    <scope>NUCLEOTIDE SEQUENCE</scope>
</reference>
<dbReference type="InterPro" id="IPR036465">
    <property type="entry name" value="vWFA_dom_sf"/>
</dbReference>
<dbReference type="InterPro" id="IPR037197">
    <property type="entry name" value="WWE_dom_sf"/>
</dbReference>
<dbReference type="GO" id="GO:0046872">
    <property type="term" value="F:metal ion binding"/>
    <property type="evidence" value="ECO:0007669"/>
    <property type="project" value="InterPro"/>
</dbReference>
<dbReference type="PROSITE" id="PS50918">
    <property type="entry name" value="WWE"/>
    <property type="match status" value="1"/>
</dbReference>
<dbReference type="GO" id="GO:0004842">
    <property type="term" value="F:ubiquitin-protein transferase activity"/>
    <property type="evidence" value="ECO:0007669"/>
    <property type="project" value="InterPro"/>
</dbReference>
<dbReference type="SMART" id="SM00327">
    <property type="entry name" value="VWA"/>
    <property type="match status" value="1"/>
</dbReference>
<dbReference type="Pfam" id="PF13519">
    <property type="entry name" value="VWA_2"/>
    <property type="match status" value="1"/>
</dbReference>